<reference evidence="1" key="1">
    <citation type="submission" date="2020-10" db="EMBL/GenBank/DDBJ databases">
        <authorList>
            <person name="Gilroy R."/>
        </authorList>
    </citation>
    <scope>NUCLEOTIDE SEQUENCE</scope>
    <source>
        <strain evidence="1">G3-4614</strain>
    </source>
</reference>
<reference evidence="1" key="2">
    <citation type="journal article" date="2021" name="PeerJ">
        <title>Extensive microbial diversity within the chicken gut microbiome revealed by metagenomics and culture.</title>
        <authorList>
            <person name="Gilroy R."/>
            <person name="Ravi A."/>
            <person name="Getino M."/>
            <person name="Pursley I."/>
            <person name="Horton D.L."/>
            <person name="Alikhan N.F."/>
            <person name="Baker D."/>
            <person name="Gharbi K."/>
            <person name="Hall N."/>
            <person name="Watson M."/>
            <person name="Adriaenssens E.M."/>
            <person name="Foster-Nyarko E."/>
            <person name="Jarju S."/>
            <person name="Secka A."/>
            <person name="Antonio M."/>
            <person name="Oren A."/>
            <person name="Chaudhuri R.R."/>
            <person name="La Ragione R."/>
            <person name="Hildebrand F."/>
            <person name="Pallen M.J."/>
        </authorList>
    </citation>
    <scope>NUCLEOTIDE SEQUENCE</scope>
    <source>
        <strain evidence="1">G3-4614</strain>
    </source>
</reference>
<dbReference type="AlphaFoldDB" id="A0A9D9H7F4"/>
<organism evidence="1 2">
    <name type="scientific">Candidatus Caccoplasma merdipullorum</name>
    <dbReference type="NCBI Taxonomy" id="2840718"/>
    <lineage>
        <taxon>Bacteria</taxon>
        <taxon>Pseudomonadati</taxon>
        <taxon>Bacteroidota</taxon>
        <taxon>Bacteroidia</taxon>
        <taxon>Bacteroidales</taxon>
        <taxon>Bacteroidaceae</taxon>
        <taxon>Bacteroidaceae incertae sedis</taxon>
        <taxon>Candidatus Caccoplasma</taxon>
    </lineage>
</organism>
<name>A0A9D9H7F4_9BACT</name>
<dbReference type="InterPro" id="IPR047324">
    <property type="entry name" value="LbH_gamma_CA-like"/>
</dbReference>
<dbReference type="SUPFAM" id="SSF51161">
    <property type="entry name" value="Trimeric LpxA-like enzymes"/>
    <property type="match status" value="1"/>
</dbReference>
<dbReference type="InterPro" id="IPR050484">
    <property type="entry name" value="Transf_Hexapept/Carb_Anhydrase"/>
</dbReference>
<evidence type="ECO:0000313" key="1">
    <source>
        <dbReference type="EMBL" id="MBO8438559.1"/>
    </source>
</evidence>
<dbReference type="Gene3D" id="2.160.10.10">
    <property type="entry name" value="Hexapeptide repeat proteins"/>
    <property type="match status" value="1"/>
</dbReference>
<dbReference type="Pfam" id="PF00132">
    <property type="entry name" value="Hexapep"/>
    <property type="match status" value="1"/>
</dbReference>
<dbReference type="InterPro" id="IPR011004">
    <property type="entry name" value="Trimer_LpxA-like_sf"/>
</dbReference>
<protein>
    <submittedName>
        <fullName evidence="1">Gamma carbonic anhydrase family protein</fullName>
    </submittedName>
</protein>
<dbReference type="Proteomes" id="UP000823636">
    <property type="component" value="Unassembled WGS sequence"/>
</dbReference>
<sequence>MIKTINGATPRFGKECYVAETAAVIGDVTMGDNCSVWYSAVIRGDIEYIKTGDRVNIQDCAVLHTTPGIGAVEIGNDVTIGHNATVHGAKIGNNVLIGMGSTLLDDCHIGDGAIIAAGALVLKNTVVGENEVWGGVPAKFIKKISNETVNKMNTEGARHYAVWSKWYTEENPDTCPDAGKAQ</sequence>
<proteinExistence type="predicted"/>
<gene>
    <name evidence="1" type="ORF">IAC54_06645</name>
</gene>
<comment type="caution">
    <text evidence="1">The sequence shown here is derived from an EMBL/GenBank/DDBJ whole genome shotgun (WGS) entry which is preliminary data.</text>
</comment>
<dbReference type="PANTHER" id="PTHR13061:SF29">
    <property type="entry name" value="GAMMA CARBONIC ANHYDRASE-LIKE 1, MITOCHONDRIAL-RELATED"/>
    <property type="match status" value="1"/>
</dbReference>
<dbReference type="PANTHER" id="PTHR13061">
    <property type="entry name" value="DYNACTIN SUBUNIT P25"/>
    <property type="match status" value="1"/>
</dbReference>
<dbReference type="EMBL" id="JADIMW010000070">
    <property type="protein sequence ID" value="MBO8438559.1"/>
    <property type="molecule type" value="Genomic_DNA"/>
</dbReference>
<dbReference type="CDD" id="cd04645">
    <property type="entry name" value="LbH_gamma_CA_like"/>
    <property type="match status" value="1"/>
</dbReference>
<evidence type="ECO:0000313" key="2">
    <source>
        <dbReference type="Proteomes" id="UP000823636"/>
    </source>
</evidence>
<dbReference type="InterPro" id="IPR001451">
    <property type="entry name" value="Hexapep"/>
</dbReference>
<accession>A0A9D9H7F4</accession>